<keyword evidence="3 6" id="KW-0812">Transmembrane</keyword>
<evidence type="ECO:0000256" key="2">
    <source>
        <dbReference type="ARBA" id="ARBA00022448"/>
    </source>
</evidence>
<dbReference type="InterPro" id="IPR053791">
    <property type="entry name" value="MFS_Tri12-like"/>
</dbReference>
<dbReference type="Pfam" id="PF06609">
    <property type="entry name" value="TRI12"/>
    <property type="match status" value="1"/>
</dbReference>
<dbReference type="EMBL" id="CP138589">
    <property type="protein sequence ID" value="WPH03159.1"/>
    <property type="molecule type" value="Genomic_DNA"/>
</dbReference>
<gene>
    <name evidence="7" type="ORF">R9X50_00603500</name>
</gene>
<dbReference type="PANTHER" id="PTHR23501">
    <property type="entry name" value="MAJOR FACILITATOR SUPERFAMILY"/>
    <property type="match status" value="1"/>
</dbReference>
<evidence type="ECO:0000313" key="7">
    <source>
        <dbReference type="EMBL" id="WPH03159.1"/>
    </source>
</evidence>
<evidence type="ECO:0000256" key="4">
    <source>
        <dbReference type="ARBA" id="ARBA00022989"/>
    </source>
</evidence>
<dbReference type="InterPro" id="IPR010573">
    <property type="entry name" value="MFS_Str1/Tri12-like"/>
</dbReference>
<dbReference type="Proteomes" id="UP001303373">
    <property type="component" value="Chromosome 10"/>
</dbReference>
<feature type="transmembrane region" description="Helical" evidence="6">
    <location>
        <begin position="145"/>
        <end position="165"/>
    </location>
</feature>
<feature type="transmembrane region" description="Helical" evidence="6">
    <location>
        <begin position="444"/>
        <end position="466"/>
    </location>
</feature>
<evidence type="ECO:0000256" key="6">
    <source>
        <dbReference type="SAM" id="Phobius"/>
    </source>
</evidence>
<feature type="transmembrane region" description="Helical" evidence="6">
    <location>
        <begin position="533"/>
        <end position="555"/>
    </location>
</feature>
<reference evidence="7 8" key="1">
    <citation type="submission" date="2023-11" db="EMBL/GenBank/DDBJ databases">
        <title>An acidophilic fungus is an integral part of prey digestion in a carnivorous sundew plant.</title>
        <authorList>
            <person name="Tsai I.J."/>
        </authorList>
    </citation>
    <scope>NUCLEOTIDE SEQUENCE [LARGE SCALE GENOMIC DNA]</scope>
    <source>
        <strain evidence="7">169a</strain>
    </source>
</reference>
<dbReference type="AlphaFoldDB" id="A0AAQ3M862"/>
<feature type="transmembrane region" description="Helical" evidence="6">
    <location>
        <begin position="279"/>
        <end position="296"/>
    </location>
</feature>
<feature type="transmembrane region" description="Helical" evidence="6">
    <location>
        <begin position="115"/>
        <end position="133"/>
    </location>
</feature>
<keyword evidence="4 6" id="KW-1133">Transmembrane helix</keyword>
<dbReference type="PROSITE" id="PS00216">
    <property type="entry name" value="SUGAR_TRANSPORT_1"/>
    <property type="match status" value="1"/>
</dbReference>
<keyword evidence="8" id="KW-1185">Reference proteome</keyword>
<dbReference type="InterPro" id="IPR036259">
    <property type="entry name" value="MFS_trans_sf"/>
</dbReference>
<organism evidence="7 8">
    <name type="scientific">Acrodontium crateriforme</name>
    <dbReference type="NCBI Taxonomy" id="150365"/>
    <lineage>
        <taxon>Eukaryota</taxon>
        <taxon>Fungi</taxon>
        <taxon>Dikarya</taxon>
        <taxon>Ascomycota</taxon>
        <taxon>Pezizomycotina</taxon>
        <taxon>Dothideomycetes</taxon>
        <taxon>Dothideomycetidae</taxon>
        <taxon>Mycosphaerellales</taxon>
        <taxon>Teratosphaeriaceae</taxon>
        <taxon>Acrodontium</taxon>
    </lineage>
</organism>
<dbReference type="GO" id="GO:0005886">
    <property type="term" value="C:plasma membrane"/>
    <property type="evidence" value="ECO:0007669"/>
    <property type="project" value="TreeGrafter"/>
</dbReference>
<evidence type="ECO:0000313" key="8">
    <source>
        <dbReference type="Proteomes" id="UP001303373"/>
    </source>
</evidence>
<feature type="transmembrane region" description="Helical" evidence="6">
    <location>
        <begin position="354"/>
        <end position="375"/>
    </location>
</feature>
<feature type="transmembrane region" description="Helical" evidence="6">
    <location>
        <begin position="88"/>
        <end position="108"/>
    </location>
</feature>
<evidence type="ECO:0000256" key="3">
    <source>
        <dbReference type="ARBA" id="ARBA00022692"/>
    </source>
</evidence>
<sequence length="579" mass="61654">MSQTVTLNLRARVTTRTAKSPSVPRHMPSTRLRLRDELPPNYWHSPRLLGTVAALAFGNMSAFASWVMPSNSLAIIDASIGPSNQISWVALAFALGFSVGFLIVGRLSDIFGRRWFFIGGNFLALLSGILGAVATDINTLICGNFLGGLAGSVQLSFPVAIAELVPKKSRPLCVAGIFGSAFHFACFGPVIAQALATETAAGWRWSYYINIIVAGLATVLCFLFYFPPPFHLLHNNRSKADQLKRQDFIGFCLYATGLILFIMGMTWSSRVYPWKSAHVIATIVVGFCSLVAFVLWDAYGHGGDPLLPLHLFKTRGHLAMILTATVGSCVYNSMNVLWPQQITYLFGGTAIHRGFLACVVGSATCIGQVAGGLLCKYIKRSRIVLVSGATSLLVFSSAMVSVNPGQQSKGVVLMFMACFSVGIIETCSLALAPLSLPSEDIGAALGTLSSIRSAGAAVATAVYITILTSKLSTLVPKYVTEAALSAGLPKSSLASVFAALTTDHLSMVPDMTPAAERSIIAANAMAGADSFRFVWYAVIAFAVCAVIAACLTIDYGDHLTGTVERSKTTQLETTDAEKV</sequence>
<keyword evidence="5 6" id="KW-0472">Membrane</keyword>
<dbReference type="PANTHER" id="PTHR23501:SF109">
    <property type="entry name" value="MAJOR FACILITATOR SUPERFAMILY (MFS) PROFILE DOMAIN-CONTAINING PROTEIN-RELATED"/>
    <property type="match status" value="1"/>
</dbReference>
<proteinExistence type="predicted"/>
<feature type="transmembrane region" description="Helical" evidence="6">
    <location>
        <begin position="207"/>
        <end position="227"/>
    </location>
</feature>
<evidence type="ECO:0008006" key="9">
    <source>
        <dbReference type="Google" id="ProtNLM"/>
    </source>
</evidence>
<feature type="transmembrane region" description="Helical" evidence="6">
    <location>
        <begin position="382"/>
        <end position="400"/>
    </location>
</feature>
<name>A0AAQ3M862_9PEZI</name>
<dbReference type="SUPFAM" id="SSF103473">
    <property type="entry name" value="MFS general substrate transporter"/>
    <property type="match status" value="1"/>
</dbReference>
<feature type="transmembrane region" description="Helical" evidence="6">
    <location>
        <begin position="48"/>
        <end position="68"/>
    </location>
</feature>
<dbReference type="InterPro" id="IPR005829">
    <property type="entry name" value="Sugar_transporter_CS"/>
</dbReference>
<feature type="transmembrane region" description="Helical" evidence="6">
    <location>
        <begin position="248"/>
        <end position="267"/>
    </location>
</feature>
<feature type="transmembrane region" description="Helical" evidence="6">
    <location>
        <begin position="317"/>
        <end position="334"/>
    </location>
</feature>
<feature type="transmembrane region" description="Helical" evidence="6">
    <location>
        <begin position="412"/>
        <end position="432"/>
    </location>
</feature>
<keyword evidence="2" id="KW-0813">Transport</keyword>
<dbReference type="Gene3D" id="1.20.1250.20">
    <property type="entry name" value="MFS general substrate transporter like domains"/>
    <property type="match status" value="2"/>
</dbReference>
<evidence type="ECO:0000256" key="5">
    <source>
        <dbReference type="ARBA" id="ARBA00023136"/>
    </source>
</evidence>
<protein>
    <recommendedName>
        <fullName evidence="9">Major facilitator superfamily (MFS) profile domain-containing protein</fullName>
    </recommendedName>
</protein>
<dbReference type="GO" id="GO:0022857">
    <property type="term" value="F:transmembrane transporter activity"/>
    <property type="evidence" value="ECO:0007669"/>
    <property type="project" value="InterPro"/>
</dbReference>
<feature type="transmembrane region" description="Helical" evidence="6">
    <location>
        <begin position="172"/>
        <end position="195"/>
    </location>
</feature>
<comment type="subcellular location">
    <subcellularLocation>
        <location evidence="1">Membrane</location>
        <topology evidence="1">Multi-pass membrane protein</topology>
    </subcellularLocation>
</comment>
<dbReference type="CDD" id="cd06179">
    <property type="entry name" value="MFS_TRI12_like"/>
    <property type="match status" value="1"/>
</dbReference>
<evidence type="ECO:0000256" key="1">
    <source>
        <dbReference type="ARBA" id="ARBA00004141"/>
    </source>
</evidence>
<accession>A0AAQ3M862</accession>